<accession>A0A4D9DWD4</accession>
<reference evidence="1 2" key="1">
    <citation type="submission" date="2019-04" db="EMBL/GenBank/DDBJ databases">
        <title>Draft genome of the big-headed turtle Platysternon megacephalum.</title>
        <authorList>
            <person name="Gong S."/>
        </authorList>
    </citation>
    <scope>NUCLEOTIDE SEQUENCE [LARGE SCALE GENOMIC DNA]</scope>
    <source>
        <strain evidence="1">DO16091913</strain>
        <tissue evidence="1">Muscle</tissue>
    </source>
</reference>
<dbReference type="EMBL" id="QXTE01000357">
    <property type="protein sequence ID" value="TFJ98983.1"/>
    <property type="molecule type" value="Genomic_DNA"/>
</dbReference>
<name>A0A4D9DWD4_9SAUR</name>
<reference evidence="1 2" key="2">
    <citation type="submission" date="2019-04" db="EMBL/GenBank/DDBJ databases">
        <title>The genome sequence of big-headed turtle.</title>
        <authorList>
            <person name="Gong S."/>
        </authorList>
    </citation>
    <scope>NUCLEOTIDE SEQUENCE [LARGE SCALE GENOMIC DNA]</scope>
    <source>
        <strain evidence="1">DO16091913</strain>
        <tissue evidence="1">Muscle</tissue>
    </source>
</reference>
<evidence type="ECO:0000313" key="2">
    <source>
        <dbReference type="Proteomes" id="UP000297703"/>
    </source>
</evidence>
<protein>
    <submittedName>
        <fullName evidence="1">Zinc finger and BTB domain-containing protein 45</fullName>
    </submittedName>
</protein>
<evidence type="ECO:0000313" key="1">
    <source>
        <dbReference type="EMBL" id="TFJ98983.1"/>
    </source>
</evidence>
<keyword evidence="2" id="KW-1185">Reference proteome</keyword>
<sequence length="152" mass="16247">MAQGHRIGTECPCGSEPSNIGIAHNVFAAQSTDKGMVCNAHRSALMAQGYGLSTQCPPGSVHRDMVPLHNVLGAQSTDTGMVRNAHRNALLTHSTGLWAPYTMPSCLTAQGHSALVAHNTATWARYTSPDHSEQSDLISFLHFLTLIAKKTV</sequence>
<comment type="caution">
    <text evidence="1">The sequence shown here is derived from an EMBL/GenBank/DDBJ whole genome shotgun (WGS) entry which is preliminary data.</text>
</comment>
<proteinExistence type="predicted"/>
<gene>
    <name evidence="1" type="ORF">DR999_PMT19042</name>
</gene>
<dbReference type="Proteomes" id="UP000297703">
    <property type="component" value="Unassembled WGS sequence"/>
</dbReference>
<dbReference type="AlphaFoldDB" id="A0A4D9DWD4"/>
<organism evidence="1 2">
    <name type="scientific">Platysternon megacephalum</name>
    <name type="common">big-headed turtle</name>
    <dbReference type="NCBI Taxonomy" id="55544"/>
    <lineage>
        <taxon>Eukaryota</taxon>
        <taxon>Metazoa</taxon>
        <taxon>Chordata</taxon>
        <taxon>Craniata</taxon>
        <taxon>Vertebrata</taxon>
        <taxon>Euteleostomi</taxon>
        <taxon>Archelosauria</taxon>
        <taxon>Testudinata</taxon>
        <taxon>Testudines</taxon>
        <taxon>Cryptodira</taxon>
        <taxon>Durocryptodira</taxon>
        <taxon>Testudinoidea</taxon>
        <taxon>Platysternidae</taxon>
        <taxon>Platysternon</taxon>
    </lineage>
</organism>